<accession>X6PEE7</accession>
<evidence type="ECO:0000313" key="2">
    <source>
        <dbReference type="Proteomes" id="UP000023152"/>
    </source>
</evidence>
<comment type="caution">
    <text evidence="1">The sequence shown here is derived from an EMBL/GenBank/DDBJ whole genome shotgun (WGS) entry which is preliminary data.</text>
</comment>
<gene>
    <name evidence="1" type="ORF">RFI_00668</name>
</gene>
<organism evidence="1 2">
    <name type="scientific">Reticulomyxa filosa</name>
    <dbReference type="NCBI Taxonomy" id="46433"/>
    <lineage>
        <taxon>Eukaryota</taxon>
        <taxon>Sar</taxon>
        <taxon>Rhizaria</taxon>
        <taxon>Retaria</taxon>
        <taxon>Foraminifera</taxon>
        <taxon>Monothalamids</taxon>
        <taxon>Reticulomyxidae</taxon>
        <taxon>Reticulomyxa</taxon>
    </lineage>
</organism>
<proteinExistence type="predicted"/>
<dbReference type="AlphaFoldDB" id="X6PEE7"/>
<sequence>MNCEKYISAICRQSFLYLIMKKISNLLKIGLTLQKKQKTLLNNSKLKYKCKNPEKNFIDEIDYIIFVTFLEKDKLYYQQYLNKYFTRDKDVINITKKQKNNIDEKDNKAESAIITQVPTKKLFQTINNNNQFNFF</sequence>
<name>X6PEE7_RETFI</name>
<evidence type="ECO:0000313" key="1">
    <source>
        <dbReference type="EMBL" id="ETO36394.1"/>
    </source>
</evidence>
<dbReference type="Proteomes" id="UP000023152">
    <property type="component" value="Unassembled WGS sequence"/>
</dbReference>
<dbReference type="EMBL" id="ASPP01000712">
    <property type="protein sequence ID" value="ETO36394.1"/>
    <property type="molecule type" value="Genomic_DNA"/>
</dbReference>
<protein>
    <submittedName>
        <fullName evidence="1">Uncharacterized protein</fullName>
    </submittedName>
</protein>
<keyword evidence="2" id="KW-1185">Reference proteome</keyword>
<reference evidence="1 2" key="1">
    <citation type="journal article" date="2013" name="Curr. Biol.">
        <title>The Genome of the Foraminiferan Reticulomyxa filosa.</title>
        <authorList>
            <person name="Glockner G."/>
            <person name="Hulsmann N."/>
            <person name="Schleicher M."/>
            <person name="Noegel A.A."/>
            <person name="Eichinger L."/>
            <person name="Gallinger C."/>
            <person name="Pawlowski J."/>
            <person name="Sierra R."/>
            <person name="Euteneuer U."/>
            <person name="Pillet L."/>
            <person name="Moustafa A."/>
            <person name="Platzer M."/>
            <person name="Groth M."/>
            <person name="Szafranski K."/>
            <person name="Schliwa M."/>
        </authorList>
    </citation>
    <scope>NUCLEOTIDE SEQUENCE [LARGE SCALE GENOMIC DNA]</scope>
</reference>